<dbReference type="Proteomes" id="UP000663823">
    <property type="component" value="Unassembled WGS sequence"/>
</dbReference>
<evidence type="ECO:0000313" key="3">
    <source>
        <dbReference type="EMBL" id="CAF4233258.1"/>
    </source>
</evidence>
<dbReference type="EMBL" id="CAJOBE010008180">
    <property type="protein sequence ID" value="CAF4055603.1"/>
    <property type="molecule type" value="Genomic_DNA"/>
</dbReference>
<evidence type="ECO:0000313" key="4">
    <source>
        <dbReference type="Proteomes" id="UP000663823"/>
    </source>
</evidence>
<name>A0A820DJC3_9BILA</name>
<dbReference type="Proteomes" id="UP000663874">
    <property type="component" value="Unassembled WGS sequence"/>
</dbReference>
<dbReference type="AlphaFoldDB" id="A0A820DJC3"/>
<proteinExistence type="predicted"/>
<dbReference type="EMBL" id="CAJOAX010027986">
    <property type="protein sequence ID" value="CAF4233258.1"/>
    <property type="molecule type" value="Genomic_DNA"/>
</dbReference>
<evidence type="ECO:0000313" key="2">
    <source>
        <dbReference type="EMBL" id="CAF4055603.1"/>
    </source>
</evidence>
<protein>
    <submittedName>
        <fullName evidence="3">Uncharacterized protein</fullName>
    </submittedName>
</protein>
<organism evidence="3 4">
    <name type="scientific">Rotaria sordida</name>
    <dbReference type="NCBI Taxonomy" id="392033"/>
    <lineage>
        <taxon>Eukaryota</taxon>
        <taxon>Metazoa</taxon>
        <taxon>Spiralia</taxon>
        <taxon>Gnathifera</taxon>
        <taxon>Rotifera</taxon>
        <taxon>Eurotatoria</taxon>
        <taxon>Bdelloidea</taxon>
        <taxon>Philodinida</taxon>
        <taxon>Philodinidae</taxon>
        <taxon>Rotaria</taxon>
    </lineage>
</organism>
<accession>A0A820DJC3</accession>
<dbReference type="EMBL" id="CAJNOU010003024">
    <property type="protein sequence ID" value="CAF1365882.1"/>
    <property type="molecule type" value="Genomic_DNA"/>
</dbReference>
<sequence length="68" mass="7975">MPFIETFLTGIEKLRLMIVEFIINDLTDVPISRDYVIEKRRHSFGLNRNAEYKGNVILEDDDLHISIP</sequence>
<reference evidence="3" key="1">
    <citation type="submission" date="2021-02" db="EMBL/GenBank/DDBJ databases">
        <authorList>
            <person name="Nowell W R."/>
        </authorList>
    </citation>
    <scope>NUCLEOTIDE SEQUENCE</scope>
</reference>
<dbReference type="Proteomes" id="UP000663889">
    <property type="component" value="Unassembled WGS sequence"/>
</dbReference>
<comment type="caution">
    <text evidence="3">The sequence shown here is derived from an EMBL/GenBank/DDBJ whole genome shotgun (WGS) entry which is preliminary data.</text>
</comment>
<evidence type="ECO:0000313" key="1">
    <source>
        <dbReference type="EMBL" id="CAF1365882.1"/>
    </source>
</evidence>
<gene>
    <name evidence="2" type="ORF">FNK824_LOCUS28954</name>
    <name evidence="3" type="ORF">OTI717_LOCUS39814</name>
    <name evidence="1" type="ORF">SEV965_LOCUS29628</name>
</gene>